<keyword evidence="1" id="KW-0249">Electron transport</keyword>
<keyword evidence="1" id="KW-0679">Respiratory chain</keyword>
<keyword evidence="2" id="KW-0472">Membrane</keyword>
<accession>A0A377E7Q7</accession>
<dbReference type="GO" id="GO:0009060">
    <property type="term" value="P:aerobic respiration"/>
    <property type="evidence" value="ECO:0007669"/>
    <property type="project" value="InterPro"/>
</dbReference>
<name>A0A377E7Q7_ECOLX</name>
<dbReference type="InterPro" id="IPR036927">
    <property type="entry name" value="Cyt_c_oxase-like_su1_sf"/>
</dbReference>
<dbReference type="PROSITE" id="PS50855">
    <property type="entry name" value="COX1"/>
    <property type="match status" value="1"/>
</dbReference>
<dbReference type="InterPro" id="IPR000883">
    <property type="entry name" value="Cyt_C_Oxase_1"/>
</dbReference>
<organism evidence="4 5">
    <name type="scientific">Escherichia coli</name>
    <dbReference type="NCBI Taxonomy" id="562"/>
    <lineage>
        <taxon>Bacteria</taxon>
        <taxon>Pseudomonadati</taxon>
        <taxon>Pseudomonadota</taxon>
        <taxon>Gammaproteobacteria</taxon>
        <taxon>Enterobacterales</taxon>
        <taxon>Enterobacteriaceae</taxon>
        <taxon>Escherichia</taxon>
    </lineage>
</organism>
<dbReference type="InterPro" id="IPR023616">
    <property type="entry name" value="Cyt_c_oxase-like_su1_dom"/>
</dbReference>
<evidence type="ECO:0000256" key="1">
    <source>
        <dbReference type="ARBA" id="ARBA00022660"/>
    </source>
</evidence>
<dbReference type="Proteomes" id="UP000254088">
    <property type="component" value="Unassembled WGS sequence"/>
</dbReference>
<keyword evidence="2" id="KW-0812">Transmembrane</keyword>
<proteinExistence type="predicted"/>
<dbReference type="GO" id="GO:0020037">
    <property type="term" value="F:heme binding"/>
    <property type="evidence" value="ECO:0007669"/>
    <property type="project" value="InterPro"/>
</dbReference>
<dbReference type="Gene3D" id="1.20.210.10">
    <property type="entry name" value="Cytochrome c oxidase-like, subunit I domain"/>
    <property type="match status" value="1"/>
</dbReference>
<evidence type="ECO:0000313" key="4">
    <source>
        <dbReference type="EMBL" id="STM59567.1"/>
    </source>
</evidence>
<dbReference type="Pfam" id="PF00115">
    <property type="entry name" value="COX1"/>
    <property type="match status" value="1"/>
</dbReference>
<evidence type="ECO:0000313" key="5">
    <source>
        <dbReference type="Proteomes" id="UP000254088"/>
    </source>
</evidence>
<dbReference type="SUPFAM" id="SSF81442">
    <property type="entry name" value="Cytochrome c oxidase subunit I-like"/>
    <property type="match status" value="1"/>
</dbReference>
<gene>
    <name evidence="4" type="primary">cyoB_3</name>
    <name evidence="4" type="ORF">NCTC10429_06222</name>
</gene>
<keyword evidence="1" id="KW-0813">Transport</keyword>
<dbReference type="GO" id="GO:0016020">
    <property type="term" value="C:membrane"/>
    <property type="evidence" value="ECO:0007669"/>
    <property type="project" value="InterPro"/>
</dbReference>
<feature type="transmembrane region" description="Helical" evidence="2">
    <location>
        <begin position="15"/>
        <end position="34"/>
    </location>
</feature>
<evidence type="ECO:0000259" key="3">
    <source>
        <dbReference type="PROSITE" id="PS50855"/>
    </source>
</evidence>
<dbReference type="GO" id="GO:0004129">
    <property type="term" value="F:cytochrome-c oxidase activity"/>
    <property type="evidence" value="ECO:0007669"/>
    <property type="project" value="InterPro"/>
</dbReference>
<feature type="domain" description="Cytochrome oxidase subunit I profile" evidence="3">
    <location>
        <begin position="1"/>
        <end position="62"/>
    </location>
</feature>
<dbReference type="EC" id="1.10.3.-" evidence="4"/>
<keyword evidence="4" id="KW-0560">Oxidoreductase</keyword>
<protein>
    <submittedName>
        <fullName evidence="4">Cytochrome o ubiquinol oxidase subunit I</fullName>
        <ecNumber evidence="4">1.10.3.-</ecNumber>
    </submittedName>
</protein>
<dbReference type="GO" id="GO:0016491">
    <property type="term" value="F:oxidoreductase activity"/>
    <property type="evidence" value="ECO:0007669"/>
    <property type="project" value="UniProtKB-KW"/>
</dbReference>
<dbReference type="EMBL" id="UGEX01000003">
    <property type="protein sequence ID" value="STM59567.1"/>
    <property type="molecule type" value="Genomic_DNA"/>
</dbReference>
<evidence type="ECO:0000256" key="2">
    <source>
        <dbReference type="SAM" id="Phobius"/>
    </source>
</evidence>
<keyword evidence="2" id="KW-1133">Transmembrane helix</keyword>
<dbReference type="AlphaFoldDB" id="A0A377E7Q7"/>
<sequence length="62" mass="7188">MKIFNWLFTMYQGRIVFHSAMLWTIGFIVTFLGGRYDWRAAGSTGADFVLHNSLFLIAHFIT</sequence>
<reference evidence="4 5" key="1">
    <citation type="submission" date="2018-06" db="EMBL/GenBank/DDBJ databases">
        <authorList>
            <consortium name="Pathogen Informatics"/>
            <person name="Doyle S."/>
        </authorList>
    </citation>
    <scope>NUCLEOTIDE SEQUENCE [LARGE SCALE GENOMIC DNA]</scope>
    <source>
        <strain evidence="4 5">NCTC10429</strain>
    </source>
</reference>